<feature type="region of interest" description="Disordered" evidence="1">
    <location>
        <begin position="130"/>
        <end position="394"/>
    </location>
</feature>
<dbReference type="AlphaFoldDB" id="A0A8W8L270"/>
<feature type="compositionally biased region" description="Polar residues" evidence="1">
    <location>
        <begin position="565"/>
        <end position="576"/>
    </location>
</feature>
<feature type="region of interest" description="Disordered" evidence="1">
    <location>
        <begin position="433"/>
        <end position="545"/>
    </location>
</feature>
<feature type="compositionally biased region" description="Polar residues" evidence="1">
    <location>
        <begin position="680"/>
        <end position="703"/>
    </location>
</feature>
<feature type="region of interest" description="Disordered" evidence="1">
    <location>
        <begin position="1"/>
        <end position="112"/>
    </location>
</feature>
<feature type="compositionally biased region" description="Polar residues" evidence="1">
    <location>
        <begin position="623"/>
        <end position="661"/>
    </location>
</feature>
<evidence type="ECO:0000256" key="1">
    <source>
        <dbReference type="SAM" id="MobiDB-lite"/>
    </source>
</evidence>
<feature type="region of interest" description="Disordered" evidence="1">
    <location>
        <begin position="831"/>
        <end position="876"/>
    </location>
</feature>
<feature type="compositionally biased region" description="Basic and acidic residues" evidence="1">
    <location>
        <begin position="48"/>
        <end position="66"/>
    </location>
</feature>
<keyword evidence="4" id="KW-1185">Reference proteome</keyword>
<feature type="compositionally biased region" description="Basic and acidic residues" evidence="1">
    <location>
        <begin position="662"/>
        <end position="679"/>
    </location>
</feature>
<dbReference type="Proteomes" id="UP000005408">
    <property type="component" value="Unassembled WGS sequence"/>
</dbReference>
<feature type="compositionally biased region" description="Polar residues" evidence="1">
    <location>
        <begin position="1"/>
        <end position="18"/>
    </location>
</feature>
<dbReference type="InterPro" id="IPR028030">
    <property type="entry name" value="DUF4592"/>
</dbReference>
<sequence length="876" mass="96130">MASSSEDISGASATQTAVTEDEQKDKKKKFRPLEKMRRFFKSSKKSTKTKDSDKAKSTGALHKETEQSEDDDDGGFARLPMGGTRSISEDSVFKPEQKEGGLDPLRQTAISMEQVNQQFKSELFSKLKRRTLSHSDEDDGLPQSPAPHVTTADLILGGGLKSTSTGKSTSRESDKSLLSVDGSENEEEDLFASDWKSSVASVKSPDDNSTSKEPSSMDFDFAAVKRDTQTLTSDAAKHRISVKPKSRKSSVVQSRRVADRATVPHLPRVTEEPTKQAEDSIPPQDHRTSIKVTAQPIVDELPKDTKVESSTATGRERKSSVGKSEPQKSVDKDNGNKEKSQLFTRNISVKDKDSEKIAERKSDPVLNVEEVKTVKPRPKSLVDVEPVESRGEANELSKAFKRMSLRREVVSPVETFGKTAVEPVKEVKEINVSGAATSEPKTAKVPVKTEQQTTKAAETKSPTSPTSKNVPTTGKTTYVLKKEPLRASSSTSRTSDYENLQNVKFNKNETSPSSDYENFPLGGLKSEKSELSSPEPDYDNLPPTAYLVSPTAEKILPKEVDSASKPKTSSMPQKLSSPREEYKLKRQPRSRTLPEQPVSREILDSKSTGAPKEIMDSKAFNVGDTSVTFSKRTPSKTNSFKENNNSVLNRFSGSLNSSLSEKTAENKIDIESTAKKVEPQRTSLKAGSGVSTTPSWVKSQPSEEVNKRTGSEQTTPSVVKSDSQDKPKFGQLRPVSTNKPKEKETPEPSTKKPTQEMKKEPDLSQKPPLATKPAELRSSTLDRKAVFENSSSSTPSPTVPAWKANLPPKRGSVIKDKEVKIEIIEKDKVPAKVEEQKKTPSVQLRGKPPCAEESKAGRKSGNVLDMVKNFQSMQAT</sequence>
<feature type="compositionally biased region" description="Basic and acidic residues" evidence="1">
    <location>
        <begin position="21"/>
        <end position="37"/>
    </location>
</feature>
<feature type="compositionally biased region" description="Basic and acidic residues" evidence="1">
    <location>
        <begin position="314"/>
        <end position="340"/>
    </location>
</feature>
<dbReference type="OrthoDB" id="6621371at2759"/>
<feature type="region of interest" description="Disordered" evidence="1">
    <location>
        <begin position="557"/>
        <end position="809"/>
    </location>
</feature>
<organism evidence="3 4">
    <name type="scientific">Magallana gigas</name>
    <name type="common">Pacific oyster</name>
    <name type="synonym">Crassostrea gigas</name>
    <dbReference type="NCBI Taxonomy" id="29159"/>
    <lineage>
        <taxon>Eukaryota</taxon>
        <taxon>Metazoa</taxon>
        <taxon>Spiralia</taxon>
        <taxon>Lophotrochozoa</taxon>
        <taxon>Mollusca</taxon>
        <taxon>Bivalvia</taxon>
        <taxon>Autobranchia</taxon>
        <taxon>Pteriomorphia</taxon>
        <taxon>Ostreida</taxon>
        <taxon>Ostreoidea</taxon>
        <taxon>Ostreidae</taxon>
        <taxon>Magallana</taxon>
    </lineage>
</organism>
<feature type="compositionally biased region" description="Basic residues" evidence="1">
    <location>
        <begin position="238"/>
        <end position="248"/>
    </location>
</feature>
<evidence type="ECO:0000313" key="3">
    <source>
        <dbReference type="EnsemblMetazoa" id="G26092.1:cds"/>
    </source>
</evidence>
<evidence type="ECO:0000259" key="2">
    <source>
        <dbReference type="Pfam" id="PF15262"/>
    </source>
</evidence>
<feature type="compositionally biased region" description="Basic residues" evidence="1">
    <location>
        <begin position="38"/>
        <end position="47"/>
    </location>
</feature>
<dbReference type="EnsemblMetazoa" id="G26092.1">
    <property type="protein sequence ID" value="G26092.1:cds"/>
    <property type="gene ID" value="G26092"/>
</dbReference>
<proteinExistence type="predicted"/>
<feature type="compositionally biased region" description="Polar residues" evidence="1">
    <location>
        <begin position="449"/>
        <end position="476"/>
    </location>
</feature>
<protein>
    <recommendedName>
        <fullName evidence="2">DUF4592 domain-containing protein</fullName>
    </recommendedName>
</protein>
<feature type="compositionally biased region" description="Basic and acidic residues" evidence="1">
    <location>
        <begin position="87"/>
        <end position="101"/>
    </location>
</feature>
<feature type="compositionally biased region" description="Polar residues" evidence="1">
    <location>
        <begin position="487"/>
        <end position="516"/>
    </location>
</feature>
<feature type="compositionally biased region" description="Basic and acidic residues" evidence="1">
    <location>
        <begin position="268"/>
        <end position="288"/>
    </location>
</feature>
<feature type="domain" description="DUF4592" evidence="2">
    <location>
        <begin position="134"/>
        <end position="250"/>
    </location>
</feature>
<feature type="compositionally biased region" description="Basic and acidic residues" evidence="1">
    <location>
        <begin position="739"/>
        <end position="763"/>
    </location>
</feature>
<reference evidence="3" key="1">
    <citation type="submission" date="2022-08" db="UniProtKB">
        <authorList>
            <consortium name="EnsemblMetazoa"/>
        </authorList>
    </citation>
    <scope>IDENTIFICATION</scope>
    <source>
        <strain evidence="3">05x7-T-G4-1.051#20</strain>
    </source>
</reference>
<evidence type="ECO:0000313" key="4">
    <source>
        <dbReference type="Proteomes" id="UP000005408"/>
    </source>
</evidence>
<feature type="compositionally biased region" description="Basic and acidic residues" evidence="1">
    <location>
        <begin position="348"/>
        <end position="373"/>
    </location>
</feature>
<accession>A0A8W8L270</accession>
<feature type="compositionally biased region" description="Polar residues" evidence="1">
    <location>
        <begin position="711"/>
        <end position="721"/>
    </location>
</feature>
<dbReference type="OMA" id="YKLKRQN"/>
<dbReference type="Pfam" id="PF15262">
    <property type="entry name" value="DUF4592"/>
    <property type="match status" value="1"/>
</dbReference>
<name>A0A8W8L270_MAGGI</name>